<keyword evidence="1" id="KW-0472">Membrane</keyword>
<comment type="subcellular location">
    <subcellularLocation>
        <location evidence="1">Membrane</location>
        <topology evidence="1">Multi-pass membrane protein</topology>
    </subcellularLocation>
</comment>
<comment type="caution">
    <text evidence="3">The sequence shown here is derived from an EMBL/GenBank/DDBJ whole genome shotgun (WGS) entry which is preliminary data.</text>
</comment>
<dbReference type="Proteomes" id="UP001418222">
    <property type="component" value="Unassembled WGS sequence"/>
</dbReference>
<protein>
    <recommendedName>
        <fullName evidence="1">HVA22-like protein</fullName>
    </recommendedName>
</protein>
<reference evidence="3 4" key="1">
    <citation type="journal article" date="2022" name="Nat. Plants">
        <title>Genomes of leafy and leafless Platanthera orchids illuminate the evolution of mycoheterotrophy.</title>
        <authorList>
            <person name="Li M.H."/>
            <person name="Liu K.W."/>
            <person name="Li Z."/>
            <person name="Lu H.C."/>
            <person name="Ye Q.L."/>
            <person name="Zhang D."/>
            <person name="Wang J.Y."/>
            <person name="Li Y.F."/>
            <person name="Zhong Z.M."/>
            <person name="Liu X."/>
            <person name="Yu X."/>
            <person name="Liu D.K."/>
            <person name="Tu X.D."/>
            <person name="Liu B."/>
            <person name="Hao Y."/>
            <person name="Liao X.Y."/>
            <person name="Jiang Y.T."/>
            <person name="Sun W.H."/>
            <person name="Chen J."/>
            <person name="Chen Y.Q."/>
            <person name="Ai Y."/>
            <person name="Zhai J.W."/>
            <person name="Wu S.S."/>
            <person name="Zhou Z."/>
            <person name="Hsiao Y.Y."/>
            <person name="Wu W.L."/>
            <person name="Chen Y.Y."/>
            <person name="Lin Y.F."/>
            <person name="Hsu J.L."/>
            <person name="Li C.Y."/>
            <person name="Wang Z.W."/>
            <person name="Zhao X."/>
            <person name="Zhong W.Y."/>
            <person name="Ma X.K."/>
            <person name="Ma L."/>
            <person name="Huang J."/>
            <person name="Chen G.Z."/>
            <person name="Huang M.Z."/>
            <person name="Huang L."/>
            <person name="Peng D.H."/>
            <person name="Luo Y.B."/>
            <person name="Zou S.Q."/>
            <person name="Chen S.P."/>
            <person name="Lan S."/>
            <person name="Tsai W.C."/>
            <person name="Van de Peer Y."/>
            <person name="Liu Z.J."/>
        </authorList>
    </citation>
    <scope>NUCLEOTIDE SEQUENCE [LARGE SCALE GENOMIC DNA]</scope>
    <source>
        <strain evidence="3">Lor287</strain>
    </source>
</reference>
<feature type="transmembrane region" description="Helical" evidence="1">
    <location>
        <begin position="6"/>
        <end position="24"/>
    </location>
</feature>
<proteinExistence type="inferred from homology"/>
<evidence type="ECO:0000256" key="2">
    <source>
        <dbReference type="SAM" id="MobiDB-lite"/>
    </source>
</evidence>
<feature type="transmembrane region" description="Helical" evidence="1">
    <location>
        <begin position="36"/>
        <end position="53"/>
    </location>
</feature>
<dbReference type="EMBL" id="JBBWWQ010000004">
    <property type="protein sequence ID" value="KAK8949164.1"/>
    <property type="molecule type" value="Genomic_DNA"/>
</dbReference>
<keyword evidence="1" id="KW-0812">Transmembrane</keyword>
<accession>A0AAP0BT34</accession>
<name>A0AAP0BT34_9ASPA</name>
<dbReference type="PANTHER" id="PTHR12300:SF117">
    <property type="entry name" value="LP05237P-RELATED"/>
    <property type="match status" value="1"/>
</dbReference>
<dbReference type="GO" id="GO:0016020">
    <property type="term" value="C:membrane"/>
    <property type="evidence" value="ECO:0007669"/>
    <property type="project" value="UniProtKB-SubCell"/>
</dbReference>
<dbReference type="PANTHER" id="PTHR12300">
    <property type="entry name" value="HVA22-LIKE PROTEINS"/>
    <property type="match status" value="1"/>
</dbReference>
<dbReference type="AlphaFoldDB" id="A0AAP0BT34"/>
<feature type="region of interest" description="Disordered" evidence="2">
    <location>
        <begin position="147"/>
        <end position="205"/>
    </location>
</feature>
<evidence type="ECO:0000313" key="3">
    <source>
        <dbReference type="EMBL" id="KAK8949164.1"/>
    </source>
</evidence>
<sequence>MLGEFVTRVLVLVLGYAYPAFECFKLMEKSKIDVQQLLFWCEYWVIVAIVTIFERFFDIFVSWLPLYGETKLAFFIYLWHPKTRGTRWVYEAFLRPLVTQHEPDIEQKLQSYRARAGDLLLFYIKNFTEQGQSLFLEMLHYITSSDPNSKYSIPQKSKRSGSSGSDDPLAIRRSGNGKEDFSYSPEMEEALRAAQGGNRRSRPRH</sequence>
<organism evidence="3 4">
    <name type="scientific">Platanthera zijinensis</name>
    <dbReference type="NCBI Taxonomy" id="2320716"/>
    <lineage>
        <taxon>Eukaryota</taxon>
        <taxon>Viridiplantae</taxon>
        <taxon>Streptophyta</taxon>
        <taxon>Embryophyta</taxon>
        <taxon>Tracheophyta</taxon>
        <taxon>Spermatophyta</taxon>
        <taxon>Magnoliopsida</taxon>
        <taxon>Liliopsida</taxon>
        <taxon>Asparagales</taxon>
        <taxon>Orchidaceae</taxon>
        <taxon>Orchidoideae</taxon>
        <taxon>Orchideae</taxon>
        <taxon>Orchidinae</taxon>
        <taxon>Platanthera</taxon>
    </lineage>
</organism>
<feature type="transmembrane region" description="Helical" evidence="1">
    <location>
        <begin position="59"/>
        <end position="79"/>
    </location>
</feature>
<evidence type="ECO:0000313" key="4">
    <source>
        <dbReference type="Proteomes" id="UP001418222"/>
    </source>
</evidence>
<gene>
    <name evidence="3" type="primary">HVA22J</name>
    <name evidence="3" type="ORF">KSP39_PZI005776</name>
</gene>
<dbReference type="InterPro" id="IPR004345">
    <property type="entry name" value="TB2_DP1_HVA22"/>
</dbReference>
<keyword evidence="4" id="KW-1185">Reference proteome</keyword>
<comment type="similarity">
    <text evidence="1">Belongs to the DP1 family.</text>
</comment>
<dbReference type="Pfam" id="PF03134">
    <property type="entry name" value="TB2_DP1_HVA22"/>
    <property type="match status" value="1"/>
</dbReference>
<evidence type="ECO:0000256" key="1">
    <source>
        <dbReference type="RuleBase" id="RU362006"/>
    </source>
</evidence>
<keyword evidence="1" id="KW-1133">Transmembrane helix</keyword>